<keyword evidence="8 20" id="KW-0812">Transmembrane</keyword>
<dbReference type="GO" id="GO:0005886">
    <property type="term" value="C:plasma membrane"/>
    <property type="evidence" value="ECO:0007669"/>
    <property type="project" value="UniProtKB-SubCell"/>
</dbReference>
<dbReference type="PROSITE" id="PS50109">
    <property type="entry name" value="HIS_KIN"/>
    <property type="match status" value="1"/>
</dbReference>
<accession>A0A6J5GLJ9</accession>
<keyword evidence="9" id="KW-0732">Signal</keyword>
<name>A0A6J5GLJ9_9BURK</name>
<dbReference type="Gene3D" id="3.40.50.2300">
    <property type="match status" value="1"/>
</dbReference>
<comment type="catalytic activity">
    <reaction evidence="1">
        <text>ATP + protein L-histidine = ADP + protein N-phospho-L-histidine.</text>
        <dbReference type="EC" id="2.7.13.3"/>
    </reaction>
</comment>
<dbReference type="FunFam" id="3.30.565.10:FF:000010">
    <property type="entry name" value="Sensor histidine kinase RcsC"/>
    <property type="match status" value="1"/>
</dbReference>
<keyword evidence="10 24" id="KW-0418">Kinase</keyword>
<dbReference type="Gene3D" id="1.10.287.130">
    <property type="match status" value="1"/>
</dbReference>
<dbReference type="InterPro" id="IPR005467">
    <property type="entry name" value="His_kinase_dom"/>
</dbReference>
<feature type="modified residue" description="4-aspartylphosphate" evidence="19">
    <location>
        <position position="919"/>
    </location>
</feature>
<keyword evidence="5" id="KW-0997">Cell inner membrane</keyword>
<dbReference type="SMART" id="SM00448">
    <property type="entry name" value="REC"/>
    <property type="match status" value="1"/>
</dbReference>
<dbReference type="InterPro" id="IPR036890">
    <property type="entry name" value="HATPase_C_sf"/>
</dbReference>
<keyword evidence="15 20" id="KW-0472">Membrane</keyword>
<dbReference type="InterPro" id="IPR008207">
    <property type="entry name" value="Sig_transdc_His_kin_Hpt_dom"/>
</dbReference>
<comment type="subcellular location">
    <subcellularLocation>
        <location evidence="2">Cell inner membrane</location>
        <topology evidence="2">Multi-pass membrane protein</topology>
    </subcellularLocation>
</comment>
<evidence type="ECO:0000256" key="6">
    <source>
        <dbReference type="ARBA" id="ARBA00022553"/>
    </source>
</evidence>
<keyword evidence="4" id="KW-1003">Cell membrane</keyword>
<keyword evidence="13" id="KW-0902">Two-component regulatory system</keyword>
<dbReference type="Pfam" id="PF00072">
    <property type="entry name" value="Response_reg"/>
    <property type="match status" value="1"/>
</dbReference>
<evidence type="ECO:0000259" key="22">
    <source>
        <dbReference type="PROSITE" id="PS50110"/>
    </source>
</evidence>
<evidence type="ECO:0000256" key="16">
    <source>
        <dbReference type="ARBA" id="ARBA00058004"/>
    </source>
</evidence>
<dbReference type="Gene3D" id="3.30.565.10">
    <property type="entry name" value="Histidine kinase-like ATPase, C-terminal domain"/>
    <property type="match status" value="1"/>
</dbReference>
<dbReference type="PROSITE" id="PS50894">
    <property type="entry name" value="HPT"/>
    <property type="match status" value="1"/>
</dbReference>
<evidence type="ECO:0000256" key="17">
    <source>
        <dbReference type="ARBA" id="ARBA00070152"/>
    </source>
</evidence>
<dbReference type="Pfam" id="PF00512">
    <property type="entry name" value="HisKA"/>
    <property type="match status" value="1"/>
</dbReference>
<evidence type="ECO:0000256" key="7">
    <source>
        <dbReference type="ARBA" id="ARBA00022679"/>
    </source>
</evidence>
<dbReference type="Pfam" id="PF02518">
    <property type="entry name" value="HATPase_c"/>
    <property type="match status" value="1"/>
</dbReference>
<evidence type="ECO:0000256" key="18">
    <source>
        <dbReference type="PROSITE-ProRule" id="PRU00110"/>
    </source>
</evidence>
<evidence type="ECO:0000256" key="3">
    <source>
        <dbReference type="ARBA" id="ARBA00012438"/>
    </source>
</evidence>
<evidence type="ECO:0000256" key="14">
    <source>
        <dbReference type="ARBA" id="ARBA00023026"/>
    </source>
</evidence>
<evidence type="ECO:0000313" key="24">
    <source>
        <dbReference type="EMBL" id="CAB3801301.1"/>
    </source>
</evidence>
<evidence type="ECO:0000256" key="13">
    <source>
        <dbReference type="ARBA" id="ARBA00023012"/>
    </source>
</evidence>
<evidence type="ECO:0000256" key="1">
    <source>
        <dbReference type="ARBA" id="ARBA00000085"/>
    </source>
</evidence>
<dbReference type="PANTHER" id="PTHR43047">
    <property type="entry name" value="TWO-COMPONENT HISTIDINE PROTEIN KINASE"/>
    <property type="match status" value="1"/>
</dbReference>
<protein>
    <recommendedName>
        <fullName evidence="17">Virulence sensor protein BvgS</fullName>
        <ecNumber evidence="3">2.7.13.3</ecNumber>
    </recommendedName>
</protein>
<dbReference type="EC" id="2.7.13.3" evidence="3"/>
<dbReference type="Proteomes" id="UP000494119">
    <property type="component" value="Unassembled WGS sequence"/>
</dbReference>
<comment type="function">
    <text evidence="16">Member of the two-component regulatory system BvgS/BvgA. Phosphorylates BvgA via a four-step phosphorelay in response to environmental signals.</text>
</comment>
<dbReference type="InterPro" id="IPR001789">
    <property type="entry name" value="Sig_transdc_resp-reg_receiver"/>
</dbReference>
<dbReference type="CDD" id="cd17546">
    <property type="entry name" value="REC_hyHK_CKI1_RcsC-like"/>
    <property type="match status" value="1"/>
</dbReference>
<gene>
    <name evidence="24" type="primary">rcsC_5</name>
    <name evidence="24" type="ORF">LMG28688_05316</name>
</gene>
<reference evidence="24 25" key="1">
    <citation type="submission" date="2020-04" db="EMBL/GenBank/DDBJ databases">
        <authorList>
            <person name="De Canck E."/>
        </authorList>
    </citation>
    <scope>NUCLEOTIDE SEQUENCE [LARGE SCALE GENOMIC DNA]</scope>
    <source>
        <strain evidence="24 25">LMG 28688</strain>
    </source>
</reference>
<dbReference type="GO" id="GO:0000155">
    <property type="term" value="F:phosphorelay sensor kinase activity"/>
    <property type="evidence" value="ECO:0007669"/>
    <property type="project" value="InterPro"/>
</dbReference>
<keyword evidence="7 24" id="KW-0808">Transferase</keyword>
<keyword evidence="12 20" id="KW-1133">Transmembrane helix</keyword>
<dbReference type="InterPro" id="IPR036641">
    <property type="entry name" value="HPT_dom_sf"/>
</dbReference>
<dbReference type="SUPFAM" id="SSF52172">
    <property type="entry name" value="CheY-like"/>
    <property type="match status" value="1"/>
</dbReference>
<dbReference type="Gene3D" id="3.30.450.20">
    <property type="entry name" value="PAS domain"/>
    <property type="match status" value="1"/>
</dbReference>
<evidence type="ECO:0000259" key="23">
    <source>
        <dbReference type="PROSITE" id="PS50894"/>
    </source>
</evidence>
<dbReference type="SUPFAM" id="SSF47384">
    <property type="entry name" value="Homodimeric domain of signal transducing histidine kinase"/>
    <property type="match status" value="1"/>
</dbReference>
<feature type="domain" description="HPt" evidence="23">
    <location>
        <begin position="1014"/>
        <end position="1109"/>
    </location>
</feature>
<dbReference type="EMBL" id="CADIKL010000034">
    <property type="protein sequence ID" value="CAB3801301.1"/>
    <property type="molecule type" value="Genomic_DNA"/>
</dbReference>
<evidence type="ECO:0000313" key="25">
    <source>
        <dbReference type="Proteomes" id="UP000494119"/>
    </source>
</evidence>
<feature type="transmembrane region" description="Helical" evidence="20">
    <location>
        <begin position="30"/>
        <end position="52"/>
    </location>
</feature>
<dbReference type="InterPro" id="IPR003594">
    <property type="entry name" value="HATPase_dom"/>
</dbReference>
<dbReference type="InterPro" id="IPR003661">
    <property type="entry name" value="HisK_dim/P_dom"/>
</dbReference>
<evidence type="ECO:0000256" key="2">
    <source>
        <dbReference type="ARBA" id="ARBA00004429"/>
    </source>
</evidence>
<keyword evidence="11" id="KW-0067">ATP-binding</keyword>
<evidence type="ECO:0000256" key="12">
    <source>
        <dbReference type="ARBA" id="ARBA00022989"/>
    </source>
</evidence>
<evidence type="ECO:0000256" key="10">
    <source>
        <dbReference type="ARBA" id="ARBA00022777"/>
    </source>
</evidence>
<dbReference type="PRINTS" id="PR00344">
    <property type="entry name" value="BCTRLSENSOR"/>
</dbReference>
<keyword evidence="14" id="KW-0843">Virulence</keyword>
<dbReference type="RefSeq" id="WP_246282402.1">
    <property type="nucleotide sequence ID" value="NZ_CADIKL010000034.1"/>
</dbReference>
<evidence type="ECO:0000256" key="9">
    <source>
        <dbReference type="ARBA" id="ARBA00022729"/>
    </source>
</evidence>
<evidence type="ECO:0000256" key="20">
    <source>
        <dbReference type="SAM" id="Phobius"/>
    </source>
</evidence>
<dbReference type="InterPro" id="IPR004358">
    <property type="entry name" value="Sig_transdc_His_kin-like_C"/>
</dbReference>
<proteinExistence type="predicted"/>
<dbReference type="PROSITE" id="PS50110">
    <property type="entry name" value="RESPONSE_REGULATORY"/>
    <property type="match status" value="1"/>
</dbReference>
<dbReference type="SUPFAM" id="SSF47226">
    <property type="entry name" value="Histidine-containing phosphotransfer domain, HPT domain"/>
    <property type="match status" value="1"/>
</dbReference>
<dbReference type="SMART" id="SM00388">
    <property type="entry name" value="HisKA"/>
    <property type="match status" value="1"/>
</dbReference>
<dbReference type="InterPro" id="IPR036097">
    <property type="entry name" value="HisK_dim/P_sf"/>
</dbReference>
<dbReference type="SMART" id="SM00387">
    <property type="entry name" value="HATPase_c"/>
    <property type="match status" value="1"/>
</dbReference>
<dbReference type="CDD" id="cd00082">
    <property type="entry name" value="HisKA"/>
    <property type="match status" value="1"/>
</dbReference>
<dbReference type="AlphaFoldDB" id="A0A6J5GLJ9"/>
<dbReference type="SUPFAM" id="SSF55874">
    <property type="entry name" value="ATPase domain of HSP90 chaperone/DNA topoisomerase II/histidine kinase"/>
    <property type="match status" value="1"/>
</dbReference>
<feature type="domain" description="Response regulatory" evidence="22">
    <location>
        <begin position="870"/>
        <end position="984"/>
    </location>
</feature>
<dbReference type="InterPro" id="IPR011006">
    <property type="entry name" value="CheY-like_superfamily"/>
</dbReference>
<evidence type="ECO:0000259" key="21">
    <source>
        <dbReference type="PROSITE" id="PS50109"/>
    </source>
</evidence>
<evidence type="ECO:0000256" key="4">
    <source>
        <dbReference type="ARBA" id="ARBA00022475"/>
    </source>
</evidence>
<evidence type="ECO:0000256" key="5">
    <source>
        <dbReference type="ARBA" id="ARBA00022519"/>
    </source>
</evidence>
<evidence type="ECO:0000256" key="8">
    <source>
        <dbReference type="ARBA" id="ARBA00022692"/>
    </source>
</evidence>
<keyword evidence="25" id="KW-1185">Reference proteome</keyword>
<feature type="domain" description="Histidine kinase" evidence="21">
    <location>
        <begin position="506"/>
        <end position="722"/>
    </location>
</feature>
<feature type="modified residue" description="Phosphohistidine" evidence="18">
    <location>
        <position position="1053"/>
    </location>
</feature>
<keyword evidence="11" id="KW-0547">Nucleotide-binding</keyword>
<dbReference type="CDD" id="cd16922">
    <property type="entry name" value="HATPase_EvgS-ArcB-TorS-like"/>
    <property type="match status" value="1"/>
</dbReference>
<keyword evidence="6 19" id="KW-0597">Phosphoprotein</keyword>
<evidence type="ECO:0000256" key="19">
    <source>
        <dbReference type="PROSITE-ProRule" id="PRU00169"/>
    </source>
</evidence>
<organism evidence="24 25">
    <name type="scientific">Paraburkholderia caffeinitolerans</name>
    <dbReference type="NCBI Taxonomy" id="1723730"/>
    <lineage>
        <taxon>Bacteria</taxon>
        <taxon>Pseudomonadati</taxon>
        <taxon>Pseudomonadota</taxon>
        <taxon>Betaproteobacteria</taxon>
        <taxon>Burkholderiales</taxon>
        <taxon>Burkholderiaceae</taxon>
        <taxon>Paraburkholderia</taxon>
    </lineage>
</organism>
<evidence type="ECO:0000256" key="11">
    <source>
        <dbReference type="ARBA" id="ARBA00022840"/>
    </source>
</evidence>
<sequence length="1122" mass="122633">MKKPATPRYNDSPLRTFDSVEKNLLRERRVFSIVVLLLVLVTFAGAGAIFLVRLSDSLRAQEQLARIYAQGIVDAVLERRSELMAANLILDLRANDPYHADHSPLADNLCTRVAPLGPHNDVLRQGCNEAVRTLLAAGQRPSIAMISVADGAAYWYIGPPAAESANKDRPPPMPAAMIVEAVLNQYRAAKLDPLEAAREKRVVWLAMPATAMNDSPEMIGASLVAKGSRIYAVALTHIALKDLLQPARQGLSIPDAIFFDSFGVPLASSGKSVDAQLLDRKLPEREDGVFHWVVGYGWALRLAPLAADFGRLVFVLPPGQQAHKMAGELLLVGAITAAALGLLFAMYRHWNYRFLVVTYEEASRALESEMLNHLLVHVTPVGLCIVRRETLEIIVSNPIAREVLGLAQEDACLPQALRAALAARPDEQDRATGETGLFQIPLTLNRTGSNPVSLEITYAPAEVRHEAVLFCAIVDVTEHHHSNQLLRQAKLASDAAAKAKLAFFASMSHEIRTPLSSLVGNIELIAMGPLQAEQRERVRAMQVSAEGLMQVVNDVLDFSKIDIGAMSIAEEPGSLVELLEHLATSHAREASKRGLTLHAVFDRHIPAELYFDPVRLAQIVNNLLNNALKFTHSGKIVLRARWSDEGLEIEVSDTGVGIREDERHRLFQPFSQAAPNRLARARGTGLGLSICAKLCELMGGRIMLDSMVGIGTRVTVQLPLKAVSHGNETCESMGLPPNRTAVLLRASEHHEALLNQFDWSASTPVAMSDLSEPVERETFDCLMVTEEFDPVEVLAWWPTAASIVWLKQQGPLLATTRADGGQDVSIYSRTGIHAALLAAISGTPRLAAGAKRSADGQVSAAPGEPLAGLRMLVAEDNPLNRSLLRDQLSMLGAKVLEAGNGHEALAMLANTRVDVVLTDIDMPDMNGFELLREMSRRALQMPVYAVSASTRPEDIAEGRAMGFADYFTKPVPLAVLASALRGKATTAAEAAHLDERLQEPDPCARSGTHENPEIPQVPAGYALAFLDQTEADMRSYRSAIADQDRTRLERLLHRTSGTLSVLEPSQLLALCEDLRLYLTEIEHWDDETRLQSEFILQSLTQMCRLASADARHPDRPHSRHVL</sequence>
<evidence type="ECO:0000256" key="15">
    <source>
        <dbReference type="ARBA" id="ARBA00023136"/>
    </source>
</evidence>